<feature type="transmembrane region" description="Helical" evidence="1">
    <location>
        <begin position="21"/>
        <end position="41"/>
    </location>
</feature>
<evidence type="ECO:0000256" key="1">
    <source>
        <dbReference type="SAM" id="Phobius"/>
    </source>
</evidence>
<dbReference type="PANTHER" id="PTHR40278">
    <property type="entry name" value="DNA UTILIZATION PROTEIN HOFN"/>
    <property type="match status" value="1"/>
</dbReference>
<evidence type="ECO:0000313" key="3">
    <source>
        <dbReference type="Proteomes" id="UP000324298"/>
    </source>
</evidence>
<protein>
    <recommendedName>
        <fullName evidence="4">Type IV pilus assembly protein PilN</fullName>
    </recommendedName>
</protein>
<dbReference type="EMBL" id="SRSD01000002">
    <property type="protein sequence ID" value="KAA0893938.1"/>
    <property type="molecule type" value="Genomic_DNA"/>
</dbReference>
<dbReference type="OrthoDB" id="5395573at2"/>
<comment type="caution">
    <text evidence="2">The sequence shown here is derived from an EMBL/GenBank/DDBJ whole genome shotgun (WGS) entry which is preliminary data.</text>
</comment>
<name>A0A5A9XNX3_9BACT</name>
<gene>
    <name evidence="2" type="ORF">ET418_02935</name>
</gene>
<dbReference type="PANTHER" id="PTHR40278:SF2">
    <property type="entry name" value="TYPE IV PILUS INNER MEMBRANE COMPONENT PILN"/>
    <property type="match status" value="1"/>
</dbReference>
<dbReference type="AlphaFoldDB" id="A0A5A9XNX3"/>
<sequence length="179" mass="20065">MRFTINLATRTYVDQRLISQVCYAALALLAIVLAWNVVVAFSNYGELQRLKADIATYEGRLNSRPKDIPERDYTRLLADITFFNGVLERKAFSWLGLLDQVEDATPEGVALTSLALDTKTGEMKIEALAHSFANVRASMEKFEGSRAFTRTLLLSHHDVSMGEKTRGVQFSLSCRMAPK</sequence>
<dbReference type="GO" id="GO:0043107">
    <property type="term" value="P:type IV pilus-dependent motility"/>
    <property type="evidence" value="ECO:0007669"/>
    <property type="project" value="TreeGrafter"/>
</dbReference>
<dbReference type="Proteomes" id="UP000324298">
    <property type="component" value="Unassembled WGS sequence"/>
</dbReference>
<evidence type="ECO:0000313" key="2">
    <source>
        <dbReference type="EMBL" id="KAA0893938.1"/>
    </source>
</evidence>
<dbReference type="GO" id="GO:0043683">
    <property type="term" value="P:type IV pilus assembly"/>
    <property type="evidence" value="ECO:0007669"/>
    <property type="project" value="TreeGrafter"/>
</dbReference>
<keyword evidence="1" id="KW-0472">Membrane</keyword>
<dbReference type="RefSeq" id="WP_149306097.1">
    <property type="nucleotide sequence ID" value="NZ_SRSD01000002.1"/>
</dbReference>
<keyword evidence="3" id="KW-1185">Reference proteome</keyword>
<keyword evidence="1" id="KW-0812">Transmembrane</keyword>
<dbReference type="Pfam" id="PF05137">
    <property type="entry name" value="PilN"/>
    <property type="match status" value="1"/>
</dbReference>
<dbReference type="InterPro" id="IPR007813">
    <property type="entry name" value="PilN"/>
</dbReference>
<keyword evidence="1" id="KW-1133">Transmembrane helix</keyword>
<reference evidence="2 3" key="1">
    <citation type="submission" date="2019-04" db="EMBL/GenBank/DDBJ databases">
        <title>Geobacter ruber sp. nov., ferric-reducing bacteria isolated from paddy soil.</title>
        <authorList>
            <person name="Xu Z."/>
            <person name="Masuda Y."/>
            <person name="Itoh H."/>
            <person name="Senoo K."/>
        </authorList>
    </citation>
    <scope>NUCLEOTIDE SEQUENCE [LARGE SCALE GENOMIC DNA]</scope>
    <source>
        <strain evidence="2 3">Red88</strain>
    </source>
</reference>
<proteinExistence type="predicted"/>
<evidence type="ECO:0008006" key="4">
    <source>
        <dbReference type="Google" id="ProtNLM"/>
    </source>
</evidence>
<organism evidence="2 3">
    <name type="scientific">Oryzomonas rubra</name>
    <dbReference type="NCBI Taxonomy" id="2509454"/>
    <lineage>
        <taxon>Bacteria</taxon>
        <taxon>Pseudomonadati</taxon>
        <taxon>Thermodesulfobacteriota</taxon>
        <taxon>Desulfuromonadia</taxon>
        <taxon>Geobacterales</taxon>
        <taxon>Geobacteraceae</taxon>
        <taxon>Oryzomonas</taxon>
    </lineage>
</organism>
<accession>A0A5A9XNX3</accession>
<dbReference type="InterPro" id="IPR052534">
    <property type="entry name" value="Extracell_DNA_Util/SecSys_Comp"/>
</dbReference>